<keyword evidence="2 4" id="KW-0238">DNA-binding</keyword>
<feature type="DNA-binding region" description="H-T-H motif" evidence="4">
    <location>
        <begin position="31"/>
        <end position="50"/>
    </location>
</feature>
<proteinExistence type="predicted"/>
<dbReference type="RefSeq" id="WP_338176390.1">
    <property type="nucleotide sequence ID" value="NZ_JAEKNQ010000013.1"/>
</dbReference>
<protein>
    <submittedName>
        <fullName evidence="6">TetR/AcrR family transcriptional regulator</fullName>
    </submittedName>
</protein>
<evidence type="ECO:0000259" key="5">
    <source>
        <dbReference type="PROSITE" id="PS50977"/>
    </source>
</evidence>
<dbReference type="GO" id="GO:0000976">
    <property type="term" value="F:transcription cis-regulatory region binding"/>
    <property type="evidence" value="ECO:0007669"/>
    <property type="project" value="TreeGrafter"/>
</dbReference>
<evidence type="ECO:0000256" key="1">
    <source>
        <dbReference type="ARBA" id="ARBA00023015"/>
    </source>
</evidence>
<dbReference type="SUPFAM" id="SSF46689">
    <property type="entry name" value="Homeodomain-like"/>
    <property type="match status" value="1"/>
</dbReference>
<sequence length="241" mass="26116">MTRATSRRDTRARIVDVAARLLQEEGPVAVTTRGVAERAGVQAPTIYRLFGDKDGLLEAVAEHVMSTYVSAKAEIVEAASAADVDPVEELRDGWTMQIDFGLANPALFRLLSDPDRVRHSPAARSGKQVLQARIRRIALTGRLRVSEHHAVDLIQAAGIGAIHTLLSTPPDQRDPDLAPSILQAVLTRILADTPEPAHQAPIEAAVALRAIAPQLDVLSHPERQLLAEWLDRAIKAMSANL</sequence>
<dbReference type="Pfam" id="PF00440">
    <property type="entry name" value="TetR_N"/>
    <property type="match status" value="1"/>
</dbReference>
<dbReference type="InterPro" id="IPR009057">
    <property type="entry name" value="Homeodomain-like_sf"/>
</dbReference>
<comment type="caution">
    <text evidence="6">The sequence shown here is derived from an EMBL/GenBank/DDBJ whole genome shotgun (WGS) entry which is preliminary data.</text>
</comment>
<evidence type="ECO:0000313" key="6">
    <source>
        <dbReference type="EMBL" id="MBJ7602001.1"/>
    </source>
</evidence>
<dbReference type="Proteomes" id="UP000620075">
    <property type="component" value="Unassembled WGS sequence"/>
</dbReference>
<evidence type="ECO:0000256" key="3">
    <source>
        <dbReference type="ARBA" id="ARBA00023163"/>
    </source>
</evidence>
<dbReference type="PANTHER" id="PTHR30055:SF234">
    <property type="entry name" value="HTH-TYPE TRANSCRIPTIONAL REGULATOR BETI"/>
    <property type="match status" value="1"/>
</dbReference>
<dbReference type="PROSITE" id="PS50977">
    <property type="entry name" value="HTH_TETR_2"/>
    <property type="match status" value="1"/>
</dbReference>
<evidence type="ECO:0000256" key="4">
    <source>
        <dbReference type="PROSITE-ProRule" id="PRU00335"/>
    </source>
</evidence>
<dbReference type="Gene3D" id="1.10.357.10">
    <property type="entry name" value="Tetracycline Repressor, domain 2"/>
    <property type="match status" value="1"/>
</dbReference>
<dbReference type="PANTHER" id="PTHR30055">
    <property type="entry name" value="HTH-TYPE TRANSCRIPTIONAL REGULATOR RUTR"/>
    <property type="match status" value="1"/>
</dbReference>
<organism evidence="6 7">
    <name type="scientific">Candidatus Dormiibacter inghamiae</name>
    <dbReference type="NCBI Taxonomy" id="3127013"/>
    <lineage>
        <taxon>Bacteria</taxon>
        <taxon>Bacillati</taxon>
        <taxon>Candidatus Dormiibacterota</taxon>
        <taxon>Candidatus Dormibacteria</taxon>
        <taxon>Candidatus Dormibacterales</taxon>
        <taxon>Candidatus Dormibacteraceae</taxon>
        <taxon>Candidatus Dormiibacter</taxon>
    </lineage>
</organism>
<keyword evidence="1" id="KW-0805">Transcription regulation</keyword>
<dbReference type="GO" id="GO:0003700">
    <property type="term" value="F:DNA-binding transcription factor activity"/>
    <property type="evidence" value="ECO:0007669"/>
    <property type="project" value="TreeGrafter"/>
</dbReference>
<accession>A0A934NB15</accession>
<dbReference type="InterPro" id="IPR050109">
    <property type="entry name" value="HTH-type_TetR-like_transc_reg"/>
</dbReference>
<dbReference type="EMBL" id="JAEKNQ010000013">
    <property type="protein sequence ID" value="MBJ7602001.1"/>
    <property type="molecule type" value="Genomic_DNA"/>
</dbReference>
<gene>
    <name evidence="6" type="ORF">JF888_02190</name>
</gene>
<dbReference type="PRINTS" id="PR00455">
    <property type="entry name" value="HTHTETR"/>
</dbReference>
<evidence type="ECO:0000313" key="7">
    <source>
        <dbReference type="Proteomes" id="UP000620075"/>
    </source>
</evidence>
<reference evidence="6 7" key="1">
    <citation type="submission" date="2020-10" db="EMBL/GenBank/DDBJ databases">
        <title>Ca. Dormibacterota MAGs.</title>
        <authorList>
            <person name="Montgomery K."/>
        </authorList>
    </citation>
    <scope>NUCLEOTIDE SEQUENCE [LARGE SCALE GENOMIC DNA]</scope>
    <source>
        <strain evidence="6">SC8811_S16_3</strain>
    </source>
</reference>
<dbReference type="InterPro" id="IPR001647">
    <property type="entry name" value="HTH_TetR"/>
</dbReference>
<keyword evidence="3" id="KW-0804">Transcription</keyword>
<feature type="domain" description="HTH tetR-type" evidence="5">
    <location>
        <begin position="8"/>
        <end position="68"/>
    </location>
</feature>
<evidence type="ECO:0000256" key="2">
    <source>
        <dbReference type="ARBA" id="ARBA00023125"/>
    </source>
</evidence>
<dbReference type="AlphaFoldDB" id="A0A934NB15"/>
<name>A0A934NB15_9BACT</name>